<accession>A0AA41Z4X2</accession>
<organism evidence="5 6">
    <name type="scientific">Lichenifustis flavocetrariae</name>
    <dbReference type="NCBI Taxonomy" id="2949735"/>
    <lineage>
        <taxon>Bacteria</taxon>
        <taxon>Pseudomonadati</taxon>
        <taxon>Pseudomonadota</taxon>
        <taxon>Alphaproteobacteria</taxon>
        <taxon>Hyphomicrobiales</taxon>
        <taxon>Lichenihabitantaceae</taxon>
        <taxon>Lichenifustis</taxon>
    </lineage>
</organism>
<evidence type="ECO:0000313" key="6">
    <source>
        <dbReference type="Proteomes" id="UP001165667"/>
    </source>
</evidence>
<evidence type="ECO:0000256" key="3">
    <source>
        <dbReference type="ARBA" id="ARBA00022801"/>
    </source>
</evidence>
<dbReference type="PROSITE" id="PS50830">
    <property type="entry name" value="TNASE_3"/>
    <property type="match status" value="1"/>
</dbReference>
<feature type="domain" description="TNase-like" evidence="4">
    <location>
        <begin position="1"/>
        <end position="93"/>
    </location>
</feature>
<dbReference type="SMART" id="SM00318">
    <property type="entry name" value="SNc"/>
    <property type="match status" value="1"/>
</dbReference>
<dbReference type="Gene3D" id="2.40.50.90">
    <property type="match status" value="1"/>
</dbReference>
<proteinExistence type="predicted"/>
<keyword evidence="3" id="KW-0378">Hydrolase</keyword>
<comment type="caution">
    <text evidence="5">The sequence shown here is derived from an EMBL/GenBank/DDBJ whole genome shotgun (WGS) entry which is preliminary data.</text>
</comment>
<dbReference type="PANTHER" id="PTHR12302:SF3">
    <property type="entry name" value="SERINE_THREONINE-PROTEIN KINASE 31"/>
    <property type="match status" value="1"/>
</dbReference>
<evidence type="ECO:0000313" key="5">
    <source>
        <dbReference type="EMBL" id="MCW6513018.1"/>
    </source>
</evidence>
<name>A0AA41Z4X2_9HYPH</name>
<sequence length="106" mass="12351">MDAPETDQPFGKRAGRALHDLTYGKKVEIDYRGEYPYREREREIIGVIHAPYDVAEEMVREGMAWDYVRYDTDPAIPCLEQQARAGHLGLWSQLGAIPPWEWRHAH</sequence>
<keyword evidence="6" id="KW-1185">Reference proteome</keyword>
<dbReference type="SUPFAM" id="SSF50199">
    <property type="entry name" value="Staphylococcal nuclease"/>
    <property type="match status" value="1"/>
</dbReference>
<protein>
    <submittedName>
        <fullName evidence="5">Thermonuclease family protein</fullName>
    </submittedName>
</protein>
<reference evidence="5" key="1">
    <citation type="submission" date="2022-05" db="EMBL/GenBank/DDBJ databases">
        <authorList>
            <person name="Pankratov T."/>
        </authorList>
    </citation>
    <scope>NUCLEOTIDE SEQUENCE</scope>
    <source>
        <strain evidence="5">BP6-180914</strain>
    </source>
</reference>
<dbReference type="PANTHER" id="PTHR12302">
    <property type="entry name" value="EBNA2 BINDING PROTEIN P100"/>
    <property type="match status" value="1"/>
</dbReference>
<dbReference type="Proteomes" id="UP001165667">
    <property type="component" value="Unassembled WGS sequence"/>
</dbReference>
<gene>
    <name evidence="5" type="ORF">M8523_34740</name>
</gene>
<evidence type="ECO:0000256" key="2">
    <source>
        <dbReference type="ARBA" id="ARBA00022759"/>
    </source>
</evidence>
<keyword evidence="2" id="KW-0255">Endonuclease</keyword>
<dbReference type="InterPro" id="IPR016071">
    <property type="entry name" value="Staphylococal_nuclease_OB-fold"/>
</dbReference>
<dbReference type="Pfam" id="PF00565">
    <property type="entry name" value="SNase"/>
    <property type="match status" value="1"/>
</dbReference>
<dbReference type="EMBL" id="JAMOIM010000084">
    <property type="protein sequence ID" value="MCW6513018.1"/>
    <property type="molecule type" value="Genomic_DNA"/>
</dbReference>
<dbReference type="GO" id="GO:0016787">
    <property type="term" value="F:hydrolase activity"/>
    <property type="evidence" value="ECO:0007669"/>
    <property type="project" value="UniProtKB-KW"/>
</dbReference>
<keyword evidence="1" id="KW-0540">Nuclease</keyword>
<evidence type="ECO:0000256" key="1">
    <source>
        <dbReference type="ARBA" id="ARBA00022722"/>
    </source>
</evidence>
<evidence type="ECO:0000259" key="4">
    <source>
        <dbReference type="PROSITE" id="PS50830"/>
    </source>
</evidence>
<dbReference type="GO" id="GO:0004519">
    <property type="term" value="F:endonuclease activity"/>
    <property type="evidence" value="ECO:0007669"/>
    <property type="project" value="UniProtKB-KW"/>
</dbReference>
<dbReference type="AlphaFoldDB" id="A0AA41Z4X2"/>
<dbReference type="InterPro" id="IPR035437">
    <property type="entry name" value="SNase_OB-fold_sf"/>
</dbReference>